<name>A0AAE3DLE6_9FIRM</name>
<dbReference type="RefSeq" id="WP_308728561.1">
    <property type="nucleotide sequence ID" value="NZ_JAJEQF010000029.1"/>
</dbReference>
<evidence type="ECO:0000313" key="1">
    <source>
        <dbReference type="EMBL" id="MCC2168210.1"/>
    </source>
</evidence>
<evidence type="ECO:0000313" key="2">
    <source>
        <dbReference type="Proteomes" id="UP001199355"/>
    </source>
</evidence>
<gene>
    <name evidence="1" type="ORF">LKD45_11010</name>
</gene>
<organism evidence="1 2">
    <name type="scientific">Gallintestinimicrobium propionicum</name>
    <dbReference type="NCBI Taxonomy" id="2981770"/>
    <lineage>
        <taxon>Bacteria</taxon>
        <taxon>Bacillati</taxon>
        <taxon>Bacillota</taxon>
        <taxon>Clostridia</taxon>
        <taxon>Lachnospirales</taxon>
        <taxon>Lachnospiraceae</taxon>
        <taxon>Gallintestinimicrobium</taxon>
    </lineage>
</organism>
<proteinExistence type="predicted"/>
<dbReference type="EMBL" id="JAJEQF010000029">
    <property type="protein sequence ID" value="MCC2168210.1"/>
    <property type="molecule type" value="Genomic_DNA"/>
</dbReference>
<keyword evidence="2" id="KW-1185">Reference proteome</keyword>
<dbReference type="Proteomes" id="UP001199355">
    <property type="component" value="Unassembled WGS sequence"/>
</dbReference>
<dbReference type="InterPro" id="IPR018755">
    <property type="entry name" value="Phage_Mu_Gp48"/>
</dbReference>
<sequence length="201" mass="22980">MLKKSVPPFVAQMREMAELFGAEQPELDRLEGILTELLAQFYIKTATYSLNQWEQDFGIAENPELTQEQRRAQVLAKLNMRMPATVKMLENLVRQTVGAENVWIEEHPAEYAFTVYVQEDKLSDFLGIARRAVHDARPAHLNYKFIERLIRNARLDLYGAGYGRIIHMSESEVDISGLFSVLHAGGYGTFISVRQEEVSMV</sequence>
<dbReference type="AlphaFoldDB" id="A0AAE3DLE6"/>
<protein>
    <submittedName>
        <fullName evidence="1">YmfQ family protein</fullName>
    </submittedName>
</protein>
<comment type="caution">
    <text evidence="1">The sequence shown here is derived from an EMBL/GenBank/DDBJ whole genome shotgun (WGS) entry which is preliminary data.</text>
</comment>
<dbReference type="Pfam" id="PF10076">
    <property type="entry name" value="Phage_Mu_Gp48"/>
    <property type="match status" value="1"/>
</dbReference>
<accession>A0AAE3DLE6</accession>
<reference evidence="1 2" key="1">
    <citation type="submission" date="2021-10" db="EMBL/GenBank/DDBJ databases">
        <title>Anaerobic single-cell dispensing facilitates the cultivation of human gut bacteria.</title>
        <authorList>
            <person name="Afrizal A."/>
        </authorList>
    </citation>
    <scope>NUCLEOTIDE SEQUENCE [LARGE SCALE GENOMIC DNA]</scope>
    <source>
        <strain evidence="1 2">CLA-AA-H244</strain>
    </source>
</reference>